<dbReference type="RefSeq" id="WP_265045985.1">
    <property type="nucleotide sequence ID" value="NZ_CP100390.1"/>
</dbReference>
<organism evidence="1 2">
    <name type="scientific">Alkalimarinus alittae</name>
    <dbReference type="NCBI Taxonomy" id="2961619"/>
    <lineage>
        <taxon>Bacteria</taxon>
        <taxon>Pseudomonadati</taxon>
        <taxon>Pseudomonadota</taxon>
        <taxon>Gammaproteobacteria</taxon>
        <taxon>Alteromonadales</taxon>
        <taxon>Alteromonadaceae</taxon>
        <taxon>Alkalimarinus</taxon>
    </lineage>
</organism>
<proteinExistence type="predicted"/>
<gene>
    <name evidence="1" type="ORF">NKI27_10360</name>
</gene>
<name>A0ABY6MXE4_9ALTE</name>
<evidence type="ECO:0000313" key="2">
    <source>
        <dbReference type="Proteomes" id="UP001163739"/>
    </source>
</evidence>
<accession>A0ABY6MXE4</accession>
<dbReference type="NCBIfam" id="NF047593">
    <property type="entry name" value="IS66_ISAeme5_TnpA"/>
    <property type="match status" value="1"/>
</dbReference>
<sequence>MTKKRPKHDWPAIFATQKESGLTISEFCSKHKISSSAFYLNKQRHSTGNNFVEAKVVRQISEKVTQATRPKQTITLITQAGELSFPESISSDFLVSVIKGLS</sequence>
<protein>
    <submittedName>
        <fullName evidence="1">IS66 family insertion sequence element accessory protein TnpB</fullName>
    </submittedName>
</protein>
<dbReference type="Proteomes" id="UP001163739">
    <property type="component" value="Chromosome"/>
</dbReference>
<keyword evidence="2" id="KW-1185">Reference proteome</keyword>
<dbReference type="EMBL" id="CP100390">
    <property type="protein sequence ID" value="UZE94493.1"/>
    <property type="molecule type" value="Genomic_DNA"/>
</dbReference>
<evidence type="ECO:0000313" key="1">
    <source>
        <dbReference type="EMBL" id="UZE94493.1"/>
    </source>
</evidence>
<reference evidence="1" key="1">
    <citation type="submission" date="2022-06" db="EMBL/GenBank/DDBJ databases">
        <title>Alkalimarinus sp. nov., isolated from gut of a Alitta virens.</title>
        <authorList>
            <person name="Yang A.I."/>
            <person name="Shin N.-R."/>
        </authorList>
    </citation>
    <scope>NUCLEOTIDE SEQUENCE</scope>
    <source>
        <strain evidence="1">A2M4</strain>
    </source>
</reference>